<dbReference type="RefSeq" id="WP_303494125.1">
    <property type="nucleotide sequence ID" value="NZ_JAUOPB010000019.1"/>
</dbReference>
<proteinExistence type="predicted"/>
<dbReference type="GO" id="GO:0009103">
    <property type="term" value="P:lipopolysaccharide biosynthetic process"/>
    <property type="evidence" value="ECO:0007669"/>
    <property type="project" value="TreeGrafter"/>
</dbReference>
<reference evidence="2" key="1">
    <citation type="submission" date="2023-07" db="EMBL/GenBank/DDBJ databases">
        <title>Genome content predicts the carbon catabolic preferences of heterotrophic bacteria.</title>
        <authorList>
            <person name="Gralka M."/>
        </authorList>
    </citation>
    <scope>NUCLEOTIDE SEQUENCE</scope>
    <source>
        <strain evidence="2">I3M17_2</strain>
    </source>
</reference>
<gene>
    <name evidence="2" type="ORF">Q4521_20460</name>
</gene>
<evidence type="ECO:0000313" key="3">
    <source>
        <dbReference type="Proteomes" id="UP001169760"/>
    </source>
</evidence>
<protein>
    <submittedName>
        <fullName evidence="2">Glycosyltransferase</fullName>
        <ecNumber evidence="2">2.4.-.-</ecNumber>
    </submittedName>
</protein>
<dbReference type="CDD" id="cd03801">
    <property type="entry name" value="GT4_PimA-like"/>
    <property type="match status" value="1"/>
</dbReference>
<dbReference type="PANTHER" id="PTHR46401">
    <property type="entry name" value="GLYCOSYLTRANSFERASE WBBK-RELATED"/>
    <property type="match status" value="1"/>
</dbReference>
<dbReference type="GO" id="GO:0016757">
    <property type="term" value="F:glycosyltransferase activity"/>
    <property type="evidence" value="ECO:0007669"/>
    <property type="project" value="UniProtKB-KW"/>
</dbReference>
<dbReference type="Gene3D" id="3.40.50.2000">
    <property type="entry name" value="Glycogen Phosphorylase B"/>
    <property type="match status" value="2"/>
</dbReference>
<dbReference type="AlphaFoldDB" id="A0AAW7XBC8"/>
<evidence type="ECO:0000313" key="2">
    <source>
        <dbReference type="EMBL" id="MDO6424874.1"/>
    </source>
</evidence>
<dbReference type="SUPFAM" id="SSF53756">
    <property type="entry name" value="UDP-Glycosyltransferase/glycogen phosphorylase"/>
    <property type="match status" value="1"/>
</dbReference>
<accession>A0AAW7XBC8</accession>
<dbReference type="Pfam" id="PF13692">
    <property type="entry name" value="Glyco_trans_1_4"/>
    <property type="match status" value="1"/>
</dbReference>
<organism evidence="2 3">
    <name type="scientific">Saccharophagus degradans</name>
    <dbReference type="NCBI Taxonomy" id="86304"/>
    <lineage>
        <taxon>Bacteria</taxon>
        <taxon>Pseudomonadati</taxon>
        <taxon>Pseudomonadota</taxon>
        <taxon>Gammaproteobacteria</taxon>
        <taxon>Cellvibrionales</taxon>
        <taxon>Cellvibrionaceae</taxon>
        <taxon>Saccharophagus</taxon>
    </lineage>
</organism>
<name>A0AAW7XBC8_9GAMM</name>
<dbReference type="EC" id="2.4.-.-" evidence="2"/>
<comment type="caution">
    <text evidence="2">The sequence shown here is derived from an EMBL/GenBank/DDBJ whole genome shotgun (WGS) entry which is preliminary data.</text>
</comment>
<dbReference type="PANTHER" id="PTHR46401:SF2">
    <property type="entry name" value="GLYCOSYLTRANSFERASE WBBK-RELATED"/>
    <property type="match status" value="1"/>
</dbReference>
<sequence>MKICILMGVTPFPARKNGLTLRYYALAKSLSETDNEVSLRIFPHIEKTWNQDDIDALQAAGIKTTAADSYPIKTPSITQKILARVSALLPSGKPLSQISYNYKTACDYFNTSEDFSDFDVVLAVTSSIFELYDQLPKAKKAKMVVWDEVDSLPLHFYRRYQAGDSVLLSKKYEFIKYKAWERDLINRADKACYISKVDASFSRGDADKIIVLPNGIEHSELHDAPLVDLHSDSIGFVGDMAYRPNVKAVKWFLDNVWPDYVEKNPSCYFYIVGRSPEQSVYDEAAKHKNVVVTGSVDNIWSYYKSIKLFVCPLFSGAGLQNKVIEAMFASKPVISTTIANAGVNAVNGESIILADTAEQFTQALNTLRHDASEAHRIGDEGRRYATKNFDWSTLTEQLLTTFRSHLGY</sequence>
<dbReference type="Proteomes" id="UP001169760">
    <property type="component" value="Unassembled WGS sequence"/>
</dbReference>
<evidence type="ECO:0000256" key="1">
    <source>
        <dbReference type="ARBA" id="ARBA00022679"/>
    </source>
</evidence>
<keyword evidence="2" id="KW-0328">Glycosyltransferase</keyword>
<dbReference type="EMBL" id="JAUOPB010000019">
    <property type="protein sequence ID" value="MDO6424874.1"/>
    <property type="molecule type" value="Genomic_DNA"/>
</dbReference>
<keyword evidence="1 2" id="KW-0808">Transferase</keyword>